<dbReference type="Ensembl" id="ENSHCOT00000008520.1">
    <property type="protein sequence ID" value="ENSHCOP00000003561.1"/>
    <property type="gene ID" value="ENSHCOG00000004925.1"/>
</dbReference>
<dbReference type="Proteomes" id="UP000264820">
    <property type="component" value="Unplaced"/>
</dbReference>
<organism evidence="2 3">
    <name type="scientific">Hippocampus comes</name>
    <name type="common">Tiger tail seahorse</name>
    <dbReference type="NCBI Taxonomy" id="109280"/>
    <lineage>
        <taxon>Eukaryota</taxon>
        <taxon>Metazoa</taxon>
        <taxon>Chordata</taxon>
        <taxon>Craniata</taxon>
        <taxon>Vertebrata</taxon>
        <taxon>Euteleostomi</taxon>
        <taxon>Actinopterygii</taxon>
        <taxon>Neopterygii</taxon>
        <taxon>Teleostei</taxon>
        <taxon>Neoteleostei</taxon>
        <taxon>Acanthomorphata</taxon>
        <taxon>Syngnathiaria</taxon>
        <taxon>Syngnathiformes</taxon>
        <taxon>Syngnathoidei</taxon>
        <taxon>Syngnathidae</taxon>
        <taxon>Hippocampus</taxon>
    </lineage>
</organism>
<dbReference type="AlphaFoldDB" id="A0A3Q2XTJ6"/>
<name>A0A3Q2XTJ6_HIPCM</name>
<keyword evidence="3" id="KW-1185">Reference proteome</keyword>
<dbReference type="GeneTree" id="ENSGT00940000177011"/>
<reference evidence="2" key="1">
    <citation type="submission" date="2025-08" db="UniProtKB">
        <authorList>
            <consortium name="Ensembl"/>
        </authorList>
    </citation>
    <scope>IDENTIFICATION</scope>
</reference>
<evidence type="ECO:0000313" key="2">
    <source>
        <dbReference type="Ensembl" id="ENSHCOP00000003561.1"/>
    </source>
</evidence>
<proteinExistence type="predicted"/>
<accession>A0A3Q2XTJ6</accession>
<evidence type="ECO:0000313" key="3">
    <source>
        <dbReference type="Proteomes" id="UP000264820"/>
    </source>
</evidence>
<feature type="region of interest" description="Disordered" evidence="1">
    <location>
        <begin position="64"/>
        <end position="87"/>
    </location>
</feature>
<sequence>MWWFPFLLGSPSAPITFPRARRPLLICMLSFSLSPVLPVLKMRSEPAKRKLPRLCLAVFPDSSKLNTSSRPSTTHSLTPQSTRQIDMRTKTKKKVIKERFKIFTTTIKLIHCPKHSYNVHKKSQAECLKSVALIVPHFHHRIIAID</sequence>
<feature type="compositionally biased region" description="Polar residues" evidence="1">
    <location>
        <begin position="64"/>
        <end position="84"/>
    </location>
</feature>
<evidence type="ECO:0000256" key="1">
    <source>
        <dbReference type="SAM" id="MobiDB-lite"/>
    </source>
</evidence>
<reference evidence="2" key="2">
    <citation type="submission" date="2025-09" db="UniProtKB">
        <authorList>
            <consortium name="Ensembl"/>
        </authorList>
    </citation>
    <scope>IDENTIFICATION</scope>
</reference>
<protein>
    <submittedName>
        <fullName evidence="2">Uncharacterized protein</fullName>
    </submittedName>
</protein>